<dbReference type="Proteomes" id="UP001275084">
    <property type="component" value="Unassembled WGS sequence"/>
</dbReference>
<proteinExistence type="predicted"/>
<name>A0AAJ0H5F4_9PEZI</name>
<reference evidence="2" key="2">
    <citation type="submission" date="2023-06" db="EMBL/GenBank/DDBJ databases">
        <authorList>
            <consortium name="Lawrence Berkeley National Laboratory"/>
            <person name="Haridas S."/>
            <person name="Hensen N."/>
            <person name="Bonometti L."/>
            <person name="Westerberg I."/>
            <person name="Brannstrom I.O."/>
            <person name="Guillou S."/>
            <person name="Cros-Aarteil S."/>
            <person name="Calhoun S."/>
            <person name="Kuo A."/>
            <person name="Mondo S."/>
            <person name="Pangilinan J."/>
            <person name="Riley R."/>
            <person name="Labutti K."/>
            <person name="Andreopoulos B."/>
            <person name="Lipzen A."/>
            <person name="Chen C."/>
            <person name="Yanf M."/>
            <person name="Daum C."/>
            <person name="Ng V."/>
            <person name="Clum A."/>
            <person name="Steindorff A."/>
            <person name="Ohm R."/>
            <person name="Martin F."/>
            <person name="Silar P."/>
            <person name="Natvig D."/>
            <person name="Lalanne C."/>
            <person name="Gautier V."/>
            <person name="Ament-Velasquez S.L."/>
            <person name="Kruys A."/>
            <person name="Hutchinson M.I."/>
            <person name="Powell A.J."/>
            <person name="Barry K."/>
            <person name="Miller A.N."/>
            <person name="Grigoriev I.V."/>
            <person name="Debuchy R."/>
            <person name="Gladieux P."/>
            <person name="Thoren M.H."/>
            <person name="Johannesson H."/>
        </authorList>
    </citation>
    <scope>NUCLEOTIDE SEQUENCE</scope>
    <source>
        <strain evidence="2">CBS 955.72</strain>
    </source>
</reference>
<gene>
    <name evidence="2" type="ORF">B0T25DRAFT_365449</name>
</gene>
<evidence type="ECO:0000313" key="3">
    <source>
        <dbReference type="Proteomes" id="UP001275084"/>
    </source>
</evidence>
<protein>
    <submittedName>
        <fullName evidence="2">Uncharacterized protein</fullName>
    </submittedName>
</protein>
<evidence type="ECO:0000256" key="1">
    <source>
        <dbReference type="SAM" id="MobiDB-lite"/>
    </source>
</evidence>
<comment type="caution">
    <text evidence="2">The sequence shown here is derived from an EMBL/GenBank/DDBJ whole genome shotgun (WGS) entry which is preliminary data.</text>
</comment>
<reference evidence="2" key="1">
    <citation type="journal article" date="2023" name="Mol. Phylogenet. Evol.">
        <title>Genome-scale phylogeny and comparative genomics of the fungal order Sordariales.</title>
        <authorList>
            <person name="Hensen N."/>
            <person name="Bonometti L."/>
            <person name="Westerberg I."/>
            <person name="Brannstrom I.O."/>
            <person name="Guillou S."/>
            <person name="Cros-Aarteil S."/>
            <person name="Calhoun S."/>
            <person name="Haridas S."/>
            <person name="Kuo A."/>
            <person name="Mondo S."/>
            <person name="Pangilinan J."/>
            <person name="Riley R."/>
            <person name="LaButti K."/>
            <person name="Andreopoulos B."/>
            <person name="Lipzen A."/>
            <person name="Chen C."/>
            <person name="Yan M."/>
            <person name="Daum C."/>
            <person name="Ng V."/>
            <person name="Clum A."/>
            <person name="Steindorff A."/>
            <person name="Ohm R.A."/>
            <person name="Martin F."/>
            <person name="Silar P."/>
            <person name="Natvig D.O."/>
            <person name="Lalanne C."/>
            <person name="Gautier V."/>
            <person name="Ament-Velasquez S.L."/>
            <person name="Kruys A."/>
            <person name="Hutchinson M.I."/>
            <person name="Powell A.J."/>
            <person name="Barry K."/>
            <person name="Miller A.N."/>
            <person name="Grigoriev I.V."/>
            <person name="Debuchy R."/>
            <person name="Gladieux P."/>
            <person name="Hiltunen Thoren M."/>
            <person name="Johannesson H."/>
        </authorList>
    </citation>
    <scope>NUCLEOTIDE SEQUENCE</scope>
    <source>
        <strain evidence="2">CBS 955.72</strain>
    </source>
</reference>
<dbReference type="EMBL" id="JAUIQD010000009">
    <property type="protein sequence ID" value="KAK3339936.1"/>
    <property type="molecule type" value="Genomic_DNA"/>
</dbReference>
<evidence type="ECO:0000313" key="2">
    <source>
        <dbReference type="EMBL" id="KAK3339936.1"/>
    </source>
</evidence>
<organism evidence="2 3">
    <name type="scientific">Lasiosphaeria hispida</name>
    <dbReference type="NCBI Taxonomy" id="260671"/>
    <lineage>
        <taxon>Eukaryota</taxon>
        <taxon>Fungi</taxon>
        <taxon>Dikarya</taxon>
        <taxon>Ascomycota</taxon>
        <taxon>Pezizomycotina</taxon>
        <taxon>Sordariomycetes</taxon>
        <taxon>Sordariomycetidae</taxon>
        <taxon>Sordariales</taxon>
        <taxon>Lasiosphaeriaceae</taxon>
        <taxon>Lasiosphaeria</taxon>
    </lineage>
</organism>
<sequence length="207" mass="21976">MMKAAAWHQVSGSAWLGRISLVEGAAANGKGGKETNHTGLPEATMHGGCHTNMAHRQQRQLEQRRRPPTPTPQSLNRVSSSPKCGAMQAGWRYTARPCCLLIVKQSCGAAAVVIGETPSRHSLVGGGGRSCRGGTVILSEIIVEGSPKRRRTTQLAGIDELSLAIRPSRGRSANISPQLWGRAPGHNNLRRQDTHGPASSSSKTPPS</sequence>
<accession>A0AAJ0H5F4</accession>
<feature type="compositionally biased region" description="Polar residues" evidence="1">
    <location>
        <begin position="197"/>
        <end position="207"/>
    </location>
</feature>
<feature type="region of interest" description="Disordered" evidence="1">
    <location>
        <begin position="54"/>
        <end position="83"/>
    </location>
</feature>
<keyword evidence="3" id="KW-1185">Reference proteome</keyword>
<feature type="region of interest" description="Disordered" evidence="1">
    <location>
        <begin position="172"/>
        <end position="207"/>
    </location>
</feature>
<dbReference type="AlphaFoldDB" id="A0AAJ0H5F4"/>